<evidence type="ECO:0008006" key="6">
    <source>
        <dbReference type="Google" id="ProtNLM"/>
    </source>
</evidence>
<evidence type="ECO:0000313" key="5">
    <source>
        <dbReference type="EMBL" id="SVC87898.1"/>
    </source>
</evidence>
<organism evidence="5">
    <name type="scientific">marine metagenome</name>
    <dbReference type="NCBI Taxonomy" id="408172"/>
    <lineage>
        <taxon>unclassified sequences</taxon>
        <taxon>metagenomes</taxon>
        <taxon>ecological metagenomes</taxon>
    </lineage>
</organism>
<dbReference type="Gene3D" id="3.10.300.10">
    <property type="entry name" value="Methylpurine-DNA glycosylase (MPG)"/>
    <property type="match status" value="1"/>
</dbReference>
<protein>
    <recommendedName>
        <fullName evidence="6">3-methyladenine DNA glycosylase</fullName>
    </recommendedName>
</protein>
<proteinExistence type="inferred from homology"/>
<name>A0A382QSM2_9ZZZZ</name>
<dbReference type="PANTHER" id="PTHR10429:SF0">
    <property type="entry name" value="DNA-3-METHYLADENINE GLYCOSYLASE"/>
    <property type="match status" value="1"/>
</dbReference>
<sequence length="200" mass="22559">MSKLTTKFYQREDILLISRELLGKVLCTNFHGKLTSGIIVETEAYAGVTDKASHAYGGRRTKRTETMYAKGGSAYVYLCYGIHHLFNIVTNKENIPHAVLIRAIQPRDGIEIMLQRRNKKKIDHTLTSGPGSLTRALGITVKDSGTFLMDNLIWLEDQNINYSNQDILSTPRVGVQYAEKDAQNPWRFQVENSPWVSPAS</sequence>
<dbReference type="Pfam" id="PF02245">
    <property type="entry name" value="Pur_DNA_glyco"/>
    <property type="match status" value="1"/>
</dbReference>
<evidence type="ECO:0000256" key="3">
    <source>
        <dbReference type="ARBA" id="ARBA00022801"/>
    </source>
</evidence>
<keyword evidence="2" id="KW-0227">DNA damage</keyword>
<dbReference type="InterPro" id="IPR003180">
    <property type="entry name" value="MPG"/>
</dbReference>
<accession>A0A382QSM2</accession>
<dbReference type="CDD" id="cd00540">
    <property type="entry name" value="AAG"/>
    <property type="match status" value="1"/>
</dbReference>
<dbReference type="PANTHER" id="PTHR10429">
    <property type="entry name" value="DNA-3-METHYLADENINE GLYCOSYLASE"/>
    <property type="match status" value="1"/>
</dbReference>
<dbReference type="GO" id="GO:0003905">
    <property type="term" value="F:alkylbase DNA N-glycosylase activity"/>
    <property type="evidence" value="ECO:0007669"/>
    <property type="project" value="InterPro"/>
</dbReference>
<dbReference type="GO" id="GO:0006284">
    <property type="term" value="P:base-excision repair"/>
    <property type="evidence" value="ECO:0007669"/>
    <property type="project" value="InterPro"/>
</dbReference>
<comment type="similarity">
    <text evidence="1">Belongs to the DNA glycosylase MPG family.</text>
</comment>
<reference evidence="5" key="1">
    <citation type="submission" date="2018-05" db="EMBL/GenBank/DDBJ databases">
        <authorList>
            <person name="Lanie J.A."/>
            <person name="Ng W.-L."/>
            <person name="Kazmierczak K.M."/>
            <person name="Andrzejewski T.M."/>
            <person name="Davidsen T.M."/>
            <person name="Wayne K.J."/>
            <person name="Tettelin H."/>
            <person name="Glass J.I."/>
            <person name="Rusch D."/>
            <person name="Podicherti R."/>
            <person name="Tsui H.-C.T."/>
            <person name="Winkler M.E."/>
        </authorList>
    </citation>
    <scope>NUCLEOTIDE SEQUENCE</scope>
</reference>
<dbReference type="GO" id="GO:0003677">
    <property type="term" value="F:DNA binding"/>
    <property type="evidence" value="ECO:0007669"/>
    <property type="project" value="InterPro"/>
</dbReference>
<dbReference type="FunFam" id="3.10.300.10:FF:000001">
    <property type="entry name" value="Putative 3-methyladenine DNA glycosylase"/>
    <property type="match status" value="1"/>
</dbReference>
<dbReference type="NCBIfam" id="TIGR00567">
    <property type="entry name" value="3mg"/>
    <property type="match status" value="1"/>
</dbReference>
<dbReference type="InterPro" id="IPR036995">
    <property type="entry name" value="MPG_sf"/>
</dbReference>
<gene>
    <name evidence="5" type="ORF">METZ01_LOCUS340752</name>
</gene>
<dbReference type="SUPFAM" id="SSF50486">
    <property type="entry name" value="FMT C-terminal domain-like"/>
    <property type="match status" value="1"/>
</dbReference>
<evidence type="ECO:0000256" key="4">
    <source>
        <dbReference type="ARBA" id="ARBA00023204"/>
    </source>
</evidence>
<evidence type="ECO:0000256" key="1">
    <source>
        <dbReference type="ARBA" id="ARBA00009232"/>
    </source>
</evidence>
<dbReference type="EMBL" id="UINC01116274">
    <property type="protein sequence ID" value="SVC87898.1"/>
    <property type="molecule type" value="Genomic_DNA"/>
</dbReference>
<evidence type="ECO:0000256" key="2">
    <source>
        <dbReference type="ARBA" id="ARBA00022763"/>
    </source>
</evidence>
<keyword evidence="4" id="KW-0234">DNA repair</keyword>
<keyword evidence="3" id="KW-0378">Hydrolase</keyword>
<dbReference type="AlphaFoldDB" id="A0A382QSM2"/>
<dbReference type="InterPro" id="IPR011034">
    <property type="entry name" value="Formyl_transferase-like_C_sf"/>
</dbReference>
<dbReference type="HAMAP" id="MF_00527">
    <property type="entry name" value="3MGH"/>
    <property type="match status" value="1"/>
</dbReference>